<dbReference type="Proteomes" id="UP000184529">
    <property type="component" value="Unassembled WGS sequence"/>
</dbReference>
<sequence>MQRYKVAVCQMIIHQEKEKNLVRAREMIGRAAKRGARLVVLPEMFNCPYVARLFPQYAESYPEGPSLQMLSRTAREEGVYLVGGSLPERDGDQVYNTSFIFAPDGRLLGKHRKMHLFDVELASGLTVKESSTLGAGNQVTVIPSELGDLGVAICYDIRFPELMRLMVLKGARVVVIPAAFNMTTGPAHWELIFRMRAIDNQAYFIGASPARDPMAPYVAYGHSLVVDPWGNVVSMAREGEEIIYAEIDLDLVEKIRSELPLLRHRRTDVYALELLAP</sequence>
<keyword evidence="2 4" id="KW-0378">Hydrolase</keyword>
<dbReference type="InterPro" id="IPR045254">
    <property type="entry name" value="Nit1/2_C-N_Hydrolase"/>
</dbReference>
<reference evidence="5" key="1">
    <citation type="submission" date="2016-11" db="EMBL/GenBank/DDBJ databases">
        <authorList>
            <person name="Varghese N."/>
            <person name="Submissions S."/>
        </authorList>
    </citation>
    <scope>NUCLEOTIDE SEQUENCE [LARGE SCALE GENOMIC DNA]</scope>
    <source>
        <strain evidence="5">DSM 16057</strain>
    </source>
</reference>
<dbReference type="OrthoDB" id="9811121at2"/>
<proteinExistence type="inferred from homology"/>
<gene>
    <name evidence="4" type="ORF">SAMN02745219_02345</name>
</gene>
<dbReference type="Pfam" id="PF00795">
    <property type="entry name" value="CN_hydrolase"/>
    <property type="match status" value="1"/>
</dbReference>
<dbReference type="PROSITE" id="PS50263">
    <property type="entry name" value="CN_HYDROLASE"/>
    <property type="match status" value="1"/>
</dbReference>
<feature type="domain" description="CN hydrolase" evidence="3">
    <location>
        <begin position="4"/>
        <end position="249"/>
    </location>
</feature>
<dbReference type="AlphaFoldDB" id="A0A1M6IJ36"/>
<evidence type="ECO:0000256" key="2">
    <source>
        <dbReference type="ARBA" id="ARBA00022801"/>
    </source>
</evidence>
<evidence type="ECO:0000256" key="1">
    <source>
        <dbReference type="ARBA" id="ARBA00010613"/>
    </source>
</evidence>
<accession>A0A1M6IJ36</accession>
<dbReference type="EMBL" id="FQZM01000029">
    <property type="protein sequence ID" value="SHJ34429.1"/>
    <property type="molecule type" value="Genomic_DNA"/>
</dbReference>
<dbReference type="InterPro" id="IPR036526">
    <property type="entry name" value="C-N_Hydrolase_sf"/>
</dbReference>
<protein>
    <submittedName>
        <fullName evidence="4">Predicted amidohydrolase</fullName>
    </submittedName>
</protein>
<dbReference type="InterPro" id="IPR003010">
    <property type="entry name" value="C-N_Hydrolase"/>
</dbReference>
<dbReference type="GO" id="GO:0050152">
    <property type="term" value="F:omega-amidase activity"/>
    <property type="evidence" value="ECO:0007669"/>
    <property type="project" value="TreeGrafter"/>
</dbReference>
<dbReference type="Gene3D" id="3.60.110.10">
    <property type="entry name" value="Carbon-nitrogen hydrolase"/>
    <property type="match status" value="1"/>
</dbReference>
<dbReference type="PANTHER" id="PTHR23088">
    <property type="entry name" value="NITRILASE-RELATED"/>
    <property type="match status" value="1"/>
</dbReference>
<comment type="similarity">
    <text evidence="1">Belongs to the carbon-nitrogen hydrolase superfamily. NIT1/NIT2 family.</text>
</comment>
<dbReference type="PANTHER" id="PTHR23088:SF30">
    <property type="entry name" value="OMEGA-AMIDASE NIT2"/>
    <property type="match status" value="1"/>
</dbReference>
<dbReference type="STRING" id="1121432.SAMN02745219_02345"/>
<dbReference type="PROSITE" id="PS01227">
    <property type="entry name" value="UPF0012"/>
    <property type="match status" value="1"/>
</dbReference>
<dbReference type="GO" id="GO:0006528">
    <property type="term" value="P:asparagine metabolic process"/>
    <property type="evidence" value="ECO:0007669"/>
    <property type="project" value="TreeGrafter"/>
</dbReference>
<dbReference type="GO" id="GO:0006541">
    <property type="term" value="P:glutamine metabolic process"/>
    <property type="evidence" value="ECO:0007669"/>
    <property type="project" value="TreeGrafter"/>
</dbReference>
<dbReference type="InterPro" id="IPR001110">
    <property type="entry name" value="UPF0012_CS"/>
</dbReference>
<dbReference type="RefSeq" id="WP_072869814.1">
    <property type="nucleotide sequence ID" value="NZ_FQZM01000029.1"/>
</dbReference>
<organism evidence="4 5">
    <name type="scientific">Desulfofundulus thermosubterraneus DSM 16057</name>
    <dbReference type="NCBI Taxonomy" id="1121432"/>
    <lineage>
        <taxon>Bacteria</taxon>
        <taxon>Bacillati</taxon>
        <taxon>Bacillota</taxon>
        <taxon>Clostridia</taxon>
        <taxon>Eubacteriales</taxon>
        <taxon>Peptococcaceae</taxon>
        <taxon>Desulfofundulus</taxon>
    </lineage>
</organism>
<dbReference type="SUPFAM" id="SSF56317">
    <property type="entry name" value="Carbon-nitrogen hydrolase"/>
    <property type="match status" value="1"/>
</dbReference>
<evidence type="ECO:0000313" key="5">
    <source>
        <dbReference type="Proteomes" id="UP000184529"/>
    </source>
</evidence>
<dbReference type="GO" id="GO:0006107">
    <property type="term" value="P:oxaloacetate metabolic process"/>
    <property type="evidence" value="ECO:0007669"/>
    <property type="project" value="TreeGrafter"/>
</dbReference>
<name>A0A1M6IJ36_9FIRM</name>
<evidence type="ECO:0000313" key="4">
    <source>
        <dbReference type="EMBL" id="SHJ34429.1"/>
    </source>
</evidence>
<keyword evidence="5" id="KW-1185">Reference proteome</keyword>
<dbReference type="CDD" id="cd07572">
    <property type="entry name" value="nit"/>
    <property type="match status" value="1"/>
</dbReference>
<evidence type="ECO:0000259" key="3">
    <source>
        <dbReference type="PROSITE" id="PS50263"/>
    </source>
</evidence>